<dbReference type="Pfam" id="PF13365">
    <property type="entry name" value="Trypsin_2"/>
    <property type="match status" value="1"/>
</dbReference>
<keyword evidence="3" id="KW-1185">Reference proteome</keyword>
<protein>
    <submittedName>
        <fullName evidence="2">V8-like Glu-specific endopeptidase</fullName>
    </submittedName>
</protein>
<dbReference type="InterPro" id="IPR043504">
    <property type="entry name" value="Peptidase_S1_PA_chymotrypsin"/>
</dbReference>
<evidence type="ECO:0000313" key="2">
    <source>
        <dbReference type="EMBL" id="SDP77813.1"/>
    </source>
</evidence>
<evidence type="ECO:0000256" key="1">
    <source>
        <dbReference type="SAM" id="SignalP"/>
    </source>
</evidence>
<dbReference type="RefSeq" id="WP_092225951.1">
    <property type="nucleotide sequence ID" value="NZ_FNJI01000050.1"/>
</dbReference>
<sequence length="486" mass="52020">MIKRFRPYLLLAIIGLVLFSIPGVQAASKTPEIGTNGHSRAEQAQKMAALHARLTASPHAAIRQNIALTAVENDILDRLGVDSTGRFRVGVHRAVSWAVSNKGTDLIVRVQGAQAVRLELTDVKGTVSVFNNAGEAHEYTEDGFTHTFWGEEVQIRGSVHVAGAGVMTLSYCGSEVWCLVNATCAEIDKAIPQQINSVRDAYASILFISGPYYYVCSGGLIADSDDTTNIPYFLTANHCIDKTREALSVETFFQYTTPCENDNNCSLWNISSDTVGSTIMATGSDGDFTLLELKENPPTTTFLGWNSDPVADTNGTQLYRISHPGGLPQAYSEHEVDTTEGITCRSWPRGERIYSRDTLGATAGGSSGSPVLNTDAQIVGQLSGACGTNVYDECDPENNATVDGAFAYYYPKVKPFLGEGTVSSECVESGECDDSNPCTDDTCDSGQCINTPNGSCPSTCLLKGEQCDPEVPCCSGSCHPVKGTCK</sequence>
<dbReference type="STRING" id="91360.SAMN05660330_04072"/>
<proteinExistence type="predicted"/>
<dbReference type="Proteomes" id="UP000199073">
    <property type="component" value="Unassembled WGS sequence"/>
</dbReference>
<name>A0A1H0VHH8_9BACT</name>
<dbReference type="PANTHER" id="PTHR36234:SF5">
    <property type="entry name" value="LYSYL ENDOPEPTIDASE"/>
    <property type="match status" value="1"/>
</dbReference>
<feature type="chain" id="PRO_5011615648" evidence="1">
    <location>
        <begin position="27"/>
        <end position="486"/>
    </location>
</feature>
<organism evidence="2 3">
    <name type="scientific">Desulforhopalus singaporensis</name>
    <dbReference type="NCBI Taxonomy" id="91360"/>
    <lineage>
        <taxon>Bacteria</taxon>
        <taxon>Pseudomonadati</taxon>
        <taxon>Thermodesulfobacteriota</taxon>
        <taxon>Desulfobulbia</taxon>
        <taxon>Desulfobulbales</taxon>
        <taxon>Desulfocapsaceae</taxon>
        <taxon>Desulforhopalus</taxon>
    </lineage>
</organism>
<accession>A0A1H0VHH8</accession>
<reference evidence="2 3" key="1">
    <citation type="submission" date="2016-10" db="EMBL/GenBank/DDBJ databases">
        <authorList>
            <person name="de Groot N.N."/>
        </authorList>
    </citation>
    <scope>NUCLEOTIDE SEQUENCE [LARGE SCALE GENOMIC DNA]</scope>
    <source>
        <strain evidence="2 3">DSM 12130</strain>
    </source>
</reference>
<dbReference type="Gene3D" id="2.40.10.10">
    <property type="entry name" value="Trypsin-like serine proteases"/>
    <property type="match status" value="2"/>
</dbReference>
<dbReference type="InterPro" id="IPR009003">
    <property type="entry name" value="Peptidase_S1_PA"/>
</dbReference>
<dbReference type="AlphaFoldDB" id="A0A1H0VHH8"/>
<dbReference type="OrthoDB" id="5619888at2"/>
<feature type="signal peptide" evidence="1">
    <location>
        <begin position="1"/>
        <end position="26"/>
    </location>
</feature>
<keyword evidence="1" id="KW-0732">Signal</keyword>
<dbReference type="SUPFAM" id="SSF50494">
    <property type="entry name" value="Trypsin-like serine proteases"/>
    <property type="match status" value="1"/>
</dbReference>
<dbReference type="EMBL" id="FNJI01000050">
    <property type="protein sequence ID" value="SDP77813.1"/>
    <property type="molecule type" value="Genomic_DNA"/>
</dbReference>
<dbReference type="PANTHER" id="PTHR36234">
    <property type="entry name" value="LYSYL ENDOPEPTIDASE"/>
    <property type="match status" value="1"/>
</dbReference>
<gene>
    <name evidence="2" type="ORF">SAMN05660330_04072</name>
</gene>
<evidence type="ECO:0000313" key="3">
    <source>
        <dbReference type="Proteomes" id="UP000199073"/>
    </source>
</evidence>